<dbReference type="Gene3D" id="1.20.1560.10">
    <property type="entry name" value="ABC transporter type 1, transmembrane domain"/>
    <property type="match status" value="1"/>
</dbReference>
<dbReference type="InterPro" id="IPR017871">
    <property type="entry name" value="ABC_transporter-like_CS"/>
</dbReference>
<evidence type="ECO:0000256" key="6">
    <source>
        <dbReference type="ARBA" id="ARBA00022989"/>
    </source>
</evidence>
<dbReference type="AlphaFoldDB" id="A0A371IM31"/>
<dbReference type="SUPFAM" id="SSF90123">
    <property type="entry name" value="ABC transporter transmembrane region"/>
    <property type="match status" value="1"/>
</dbReference>
<feature type="transmembrane region" description="Helical" evidence="8">
    <location>
        <begin position="63"/>
        <end position="80"/>
    </location>
</feature>
<dbReference type="SMART" id="SM00382">
    <property type="entry name" value="AAA"/>
    <property type="match status" value="1"/>
</dbReference>
<evidence type="ECO:0000256" key="1">
    <source>
        <dbReference type="ARBA" id="ARBA00004651"/>
    </source>
</evidence>
<keyword evidence="2" id="KW-0813">Transport</keyword>
<dbReference type="InterPro" id="IPR027417">
    <property type="entry name" value="P-loop_NTPase"/>
</dbReference>
<proteinExistence type="predicted"/>
<dbReference type="GO" id="GO:0005524">
    <property type="term" value="F:ATP binding"/>
    <property type="evidence" value="ECO:0007669"/>
    <property type="project" value="UniProtKB-KW"/>
</dbReference>
<keyword evidence="7 8" id="KW-0472">Membrane</keyword>
<protein>
    <submittedName>
        <fullName evidence="11">ABC transporter ATP-binding protein</fullName>
    </submittedName>
</protein>
<dbReference type="PANTHER" id="PTHR43394">
    <property type="entry name" value="ATP-DEPENDENT PERMEASE MDL1, MITOCHONDRIAL"/>
    <property type="match status" value="1"/>
</dbReference>
<reference evidence="11 12" key="1">
    <citation type="journal article" date="2016" name="Genome Announc.">
        <title>Draft Genome Sequence of Criibacterium bergeronii gen. nov., sp. nov., Strain CCRI-22567T, Isolated from a Vaginal Sample from a Woman with Bacterial Vaginosis.</title>
        <authorList>
            <person name="Maheux A.F."/>
            <person name="Berube E."/>
            <person name="Boudreau D.K."/>
            <person name="Raymond F."/>
            <person name="Corbeil J."/>
            <person name="Roy P.H."/>
            <person name="Boissinot M."/>
            <person name="Omar R.F."/>
        </authorList>
    </citation>
    <scope>NUCLEOTIDE SEQUENCE [LARGE SCALE GENOMIC DNA]</scope>
    <source>
        <strain evidence="11 12">CCRI-22567</strain>
    </source>
</reference>
<comment type="subcellular location">
    <subcellularLocation>
        <location evidence="1">Cell membrane</location>
        <topology evidence="1">Multi-pass membrane protein</topology>
    </subcellularLocation>
</comment>
<name>A0A371IM31_9FIRM</name>
<dbReference type="STRING" id="1871336.BBG48_02060"/>
<keyword evidence="3 8" id="KW-0812">Transmembrane</keyword>
<keyword evidence="4" id="KW-0547">Nucleotide-binding</keyword>
<evidence type="ECO:0000256" key="4">
    <source>
        <dbReference type="ARBA" id="ARBA00022741"/>
    </source>
</evidence>
<keyword evidence="6 8" id="KW-1133">Transmembrane helix</keyword>
<dbReference type="Pfam" id="PF00005">
    <property type="entry name" value="ABC_tran"/>
    <property type="match status" value="1"/>
</dbReference>
<keyword evidence="5 11" id="KW-0067">ATP-binding</keyword>
<dbReference type="InterPro" id="IPR039421">
    <property type="entry name" value="Type_1_exporter"/>
</dbReference>
<sequence length="582" mass="66088">MLKTIKEFVRLIQSQRYQLYVSLLFSFCDGVLLMIPLIISYLMVSEMPEFNPTATTRLSKETVFLYMGVMMAVVLIRIFLRYFTMRLRSGAGYKAMCEERIRLGEHLKRVSLGFFTGRNLGDLVSTITSDAAFLEIEGLGVIEKAAMGIPALLIGLFFLFHVDYRIFVLTVVLLIPAWFSYRYFATTQDRLNINRQNLIGEVTEETVEFIRGIHILKSCCLENEQASRIRLIFTRLRKDSILNELAHLFPMASFQFWFRLITSGTVLLSGILYLRGEADFLRLFLLVVASFSLFQGVEAMGIFSIFSKMTQQSIDRMKAIKEIPAMENISGKEQPRNFDISYQDVTFAYDRTPVLQQVSFCVPEKTTTALVGLSGSGKTTIINLLARFWDVQQGAIKVGGKSIRTVSYEYLLHNLSFVFQDVMLFQDTVFNNIRLGNPCASMDEVVAAAKRARCHEFIMQLENGYDTVLGEGGTKLSGGEKQRLSIARAIIKDAPIVLLDEVTANMDVENELMIQMALQELLQDKTVIMIAHKLSTIKNVDQILVLENGKITQRGTHDQLVSQDGLYQKLWNIQYEASSWSI</sequence>
<feature type="transmembrane region" description="Helical" evidence="8">
    <location>
        <begin position="256"/>
        <end position="274"/>
    </location>
</feature>
<dbReference type="SUPFAM" id="SSF52540">
    <property type="entry name" value="P-loop containing nucleoside triphosphate hydrolases"/>
    <property type="match status" value="1"/>
</dbReference>
<accession>A0A371IM31</accession>
<dbReference type="InterPro" id="IPR003593">
    <property type="entry name" value="AAA+_ATPase"/>
</dbReference>
<dbReference type="EMBL" id="MBEW02000006">
    <property type="protein sequence ID" value="RDY21521.1"/>
    <property type="molecule type" value="Genomic_DNA"/>
</dbReference>
<dbReference type="InterPro" id="IPR036640">
    <property type="entry name" value="ABC1_TM_sf"/>
</dbReference>
<dbReference type="PROSITE" id="PS50893">
    <property type="entry name" value="ABC_TRANSPORTER_2"/>
    <property type="match status" value="1"/>
</dbReference>
<evidence type="ECO:0000256" key="3">
    <source>
        <dbReference type="ARBA" id="ARBA00022692"/>
    </source>
</evidence>
<dbReference type="GO" id="GO:0015421">
    <property type="term" value="F:ABC-type oligopeptide transporter activity"/>
    <property type="evidence" value="ECO:0007669"/>
    <property type="project" value="TreeGrafter"/>
</dbReference>
<feature type="domain" description="ABC transporter" evidence="9">
    <location>
        <begin position="340"/>
        <end position="573"/>
    </location>
</feature>
<dbReference type="PROSITE" id="PS00211">
    <property type="entry name" value="ABC_TRANSPORTER_1"/>
    <property type="match status" value="1"/>
</dbReference>
<organism evidence="11 12">
    <name type="scientific">Criibacterium bergeronii</name>
    <dbReference type="NCBI Taxonomy" id="1871336"/>
    <lineage>
        <taxon>Bacteria</taxon>
        <taxon>Bacillati</taxon>
        <taxon>Bacillota</taxon>
        <taxon>Clostridia</taxon>
        <taxon>Peptostreptococcales</taxon>
        <taxon>Filifactoraceae</taxon>
        <taxon>Criibacterium</taxon>
    </lineage>
</organism>
<dbReference type="FunFam" id="3.40.50.300:FF:000287">
    <property type="entry name" value="Multidrug ABC transporter ATP-binding protein"/>
    <property type="match status" value="1"/>
</dbReference>
<feature type="transmembrane region" description="Helical" evidence="8">
    <location>
        <begin position="20"/>
        <end position="43"/>
    </location>
</feature>
<evidence type="ECO:0000256" key="2">
    <source>
        <dbReference type="ARBA" id="ARBA00022448"/>
    </source>
</evidence>
<keyword evidence="12" id="KW-1185">Reference proteome</keyword>
<dbReference type="InterPro" id="IPR011527">
    <property type="entry name" value="ABC1_TM_dom"/>
</dbReference>
<evidence type="ECO:0000313" key="11">
    <source>
        <dbReference type="EMBL" id="RDY21521.1"/>
    </source>
</evidence>
<feature type="transmembrane region" description="Helical" evidence="8">
    <location>
        <begin position="280"/>
        <end position="306"/>
    </location>
</feature>
<evidence type="ECO:0000259" key="9">
    <source>
        <dbReference type="PROSITE" id="PS50893"/>
    </source>
</evidence>
<dbReference type="InterPro" id="IPR003439">
    <property type="entry name" value="ABC_transporter-like_ATP-bd"/>
</dbReference>
<evidence type="ECO:0000256" key="8">
    <source>
        <dbReference type="SAM" id="Phobius"/>
    </source>
</evidence>
<dbReference type="PANTHER" id="PTHR43394:SF1">
    <property type="entry name" value="ATP-BINDING CASSETTE SUB-FAMILY B MEMBER 10, MITOCHONDRIAL"/>
    <property type="match status" value="1"/>
</dbReference>
<evidence type="ECO:0000256" key="7">
    <source>
        <dbReference type="ARBA" id="ARBA00023136"/>
    </source>
</evidence>
<dbReference type="RefSeq" id="WP_068912387.1">
    <property type="nucleotide sequence ID" value="NZ_MBEW02000006.1"/>
</dbReference>
<feature type="domain" description="ABC transmembrane type-1" evidence="10">
    <location>
        <begin position="21"/>
        <end position="312"/>
    </location>
</feature>
<dbReference type="Gene3D" id="3.40.50.300">
    <property type="entry name" value="P-loop containing nucleotide triphosphate hydrolases"/>
    <property type="match status" value="1"/>
</dbReference>
<dbReference type="Pfam" id="PF00664">
    <property type="entry name" value="ABC_membrane"/>
    <property type="match status" value="1"/>
</dbReference>
<evidence type="ECO:0000259" key="10">
    <source>
        <dbReference type="PROSITE" id="PS50929"/>
    </source>
</evidence>
<evidence type="ECO:0000313" key="12">
    <source>
        <dbReference type="Proteomes" id="UP000093352"/>
    </source>
</evidence>
<feature type="transmembrane region" description="Helical" evidence="8">
    <location>
        <begin position="166"/>
        <end position="185"/>
    </location>
</feature>
<dbReference type="GO" id="GO:0016887">
    <property type="term" value="F:ATP hydrolysis activity"/>
    <property type="evidence" value="ECO:0007669"/>
    <property type="project" value="InterPro"/>
</dbReference>
<dbReference type="PROSITE" id="PS50929">
    <property type="entry name" value="ABC_TM1F"/>
    <property type="match status" value="1"/>
</dbReference>
<feature type="transmembrane region" description="Helical" evidence="8">
    <location>
        <begin position="141"/>
        <end position="160"/>
    </location>
</feature>
<dbReference type="Proteomes" id="UP000093352">
    <property type="component" value="Unassembled WGS sequence"/>
</dbReference>
<dbReference type="GO" id="GO:0005886">
    <property type="term" value="C:plasma membrane"/>
    <property type="evidence" value="ECO:0007669"/>
    <property type="project" value="UniProtKB-SubCell"/>
</dbReference>
<evidence type="ECO:0000256" key="5">
    <source>
        <dbReference type="ARBA" id="ARBA00022840"/>
    </source>
</evidence>
<comment type="caution">
    <text evidence="11">The sequence shown here is derived from an EMBL/GenBank/DDBJ whole genome shotgun (WGS) entry which is preliminary data.</text>
</comment>
<gene>
    <name evidence="11" type="ORF">BBG48_003990</name>
</gene>